<dbReference type="InterPro" id="IPR038157">
    <property type="entry name" value="FeoA_core_dom"/>
</dbReference>
<dbReference type="EMBL" id="CBIN010000106">
    <property type="protein sequence ID" value="CDE22596.1"/>
    <property type="molecule type" value="Genomic_DNA"/>
</dbReference>
<protein>
    <submittedName>
        <fullName evidence="3">FeoA domain protein</fullName>
    </submittedName>
</protein>
<comment type="caution">
    <text evidence="3">The sequence shown here is derived from an EMBL/GenBank/DDBJ whole genome shotgun (WGS) entry which is preliminary data.</text>
</comment>
<dbReference type="AlphaFoldDB" id="R7G6M2"/>
<keyword evidence="1" id="KW-0408">Iron</keyword>
<dbReference type="RefSeq" id="WP_022420443.1">
    <property type="nucleotide sequence ID" value="NZ_FR898579.1"/>
</dbReference>
<dbReference type="GO" id="GO:0046914">
    <property type="term" value="F:transition metal ion binding"/>
    <property type="evidence" value="ECO:0007669"/>
    <property type="project" value="InterPro"/>
</dbReference>
<dbReference type="SUPFAM" id="SSF50037">
    <property type="entry name" value="C-terminal domain of transcriptional repressors"/>
    <property type="match status" value="1"/>
</dbReference>
<gene>
    <name evidence="3" type="ORF">BN631_01108</name>
</gene>
<name>R7G6M2_9FIRM</name>
<evidence type="ECO:0000259" key="2">
    <source>
        <dbReference type="SMART" id="SM00899"/>
    </source>
</evidence>
<proteinExistence type="predicted"/>
<accession>R7G6M2</accession>
<organism evidence="3 4">
    <name type="scientific">Amedibacillus dolichus CAG:375</name>
    <dbReference type="NCBI Taxonomy" id="1263076"/>
    <lineage>
        <taxon>Bacteria</taxon>
        <taxon>Bacillati</taxon>
        <taxon>Bacillota</taxon>
        <taxon>Erysipelotrichia</taxon>
        <taxon>Erysipelotrichales</taxon>
        <taxon>Erysipelotrichaceae</taxon>
        <taxon>Amedibacillus</taxon>
    </lineage>
</organism>
<reference evidence="3" key="1">
    <citation type="submission" date="2012-11" db="EMBL/GenBank/DDBJ databases">
        <title>Dependencies among metagenomic species, viruses, plasmids and units of genetic variation.</title>
        <authorList>
            <person name="Nielsen H.B."/>
            <person name="Almeida M."/>
            <person name="Juncker A.S."/>
            <person name="Rasmussen S."/>
            <person name="Li J."/>
            <person name="Sunagawa S."/>
            <person name="Plichta D."/>
            <person name="Gautier L."/>
            <person name="Le Chatelier E."/>
            <person name="Peletier E."/>
            <person name="Bonde I."/>
            <person name="Nielsen T."/>
            <person name="Manichanh C."/>
            <person name="Arumugam M."/>
            <person name="Batto J."/>
            <person name="Santos M.B.Q.D."/>
            <person name="Blom N."/>
            <person name="Borruel N."/>
            <person name="Burgdorf K.S."/>
            <person name="Boumezbeur F."/>
            <person name="Casellas F."/>
            <person name="Dore J."/>
            <person name="Guarner F."/>
            <person name="Hansen T."/>
            <person name="Hildebrand F."/>
            <person name="Kaas R.S."/>
            <person name="Kennedy S."/>
            <person name="Kristiansen K."/>
            <person name="Kultima J.R."/>
            <person name="Leonard P."/>
            <person name="Levenez F."/>
            <person name="Lund O."/>
            <person name="Moumen B."/>
            <person name="Le Paslier D."/>
            <person name="Pons N."/>
            <person name="Pedersen O."/>
            <person name="Prifti E."/>
            <person name="Qin J."/>
            <person name="Raes J."/>
            <person name="Tap J."/>
            <person name="Tims S."/>
            <person name="Ussery D.W."/>
            <person name="Yamada T."/>
            <person name="MetaHit consortium"/>
            <person name="Renault P."/>
            <person name="Sicheritz-Ponten T."/>
            <person name="Bork P."/>
            <person name="Wang J."/>
            <person name="Brunak S."/>
            <person name="Ehrlich S.D."/>
        </authorList>
    </citation>
    <scope>NUCLEOTIDE SEQUENCE [LARGE SCALE GENOMIC DNA]</scope>
</reference>
<dbReference type="Gene3D" id="2.30.30.90">
    <property type="match status" value="1"/>
</dbReference>
<dbReference type="InterPro" id="IPR007167">
    <property type="entry name" value="Fe-transptr_FeoA-like"/>
</dbReference>
<evidence type="ECO:0000313" key="4">
    <source>
        <dbReference type="Proteomes" id="UP000018093"/>
    </source>
</evidence>
<evidence type="ECO:0000256" key="1">
    <source>
        <dbReference type="ARBA" id="ARBA00023004"/>
    </source>
</evidence>
<feature type="domain" description="Ferrous iron transporter FeoA-like" evidence="2">
    <location>
        <begin position="1"/>
        <end position="73"/>
    </location>
</feature>
<dbReference type="PANTHER" id="PTHR42954">
    <property type="entry name" value="FE(2+) TRANSPORT PROTEIN A"/>
    <property type="match status" value="1"/>
</dbReference>
<dbReference type="InterPro" id="IPR008988">
    <property type="entry name" value="Transcriptional_repressor_C"/>
</dbReference>
<dbReference type="Proteomes" id="UP000018093">
    <property type="component" value="Unassembled WGS sequence"/>
</dbReference>
<dbReference type="InterPro" id="IPR052713">
    <property type="entry name" value="FeoA"/>
</dbReference>
<sequence length="80" mass="8942">MTLDQLAPGEGGIILKVHGEGALRRRLLDMGLTPKTHVYVHKIAPMGDPMELQLRGYTLTLRLEDAAKIDIQKEEEIKHA</sequence>
<evidence type="ECO:0000313" key="3">
    <source>
        <dbReference type="EMBL" id="CDE22596.1"/>
    </source>
</evidence>
<dbReference type="PANTHER" id="PTHR42954:SF2">
    <property type="entry name" value="FE(2+) TRANSPORT PROTEIN A"/>
    <property type="match status" value="1"/>
</dbReference>
<dbReference type="Pfam" id="PF04023">
    <property type="entry name" value="FeoA"/>
    <property type="match status" value="1"/>
</dbReference>
<dbReference type="SMART" id="SM00899">
    <property type="entry name" value="FeoA"/>
    <property type="match status" value="1"/>
</dbReference>